<feature type="compositionally biased region" description="Basic residues" evidence="1">
    <location>
        <begin position="377"/>
        <end position="389"/>
    </location>
</feature>
<dbReference type="Gene3D" id="3.30.740.10">
    <property type="entry name" value="Protein Inhibitor Of Neuronal Nitric Oxide Synthase"/>
    <property type="match status" value="1"/>
</dbReference>
<dbReference type="InterPro" id="IPR001372">
    <property type="entry name" value="Dynein_light_chain_typ-1/2"/>
</dbReference>
<organism evidence="2 3">
    <name type="scientific">Fasciola hepatica</name>
    <name type="common">Liver fluke</name>
    <dbReference type="NCBI Taxonomy" id="6192"/>
    <lineage>
        <taxon>Eukaryota</taxon>
        <taxon>Metazoa</taxon>
        <taxon>Spiralia</taxon>
        <taxon>Lophotrochozoa</taxon>
        <taxon>Platyhelminthes</taxon>
        <taxon>Trematoda</taxon>
        <taxon>Digenea</taxon>
        <taxon>Plagiorchiida</taxon>
        <taxon>Echinostomata</taxon>
        <taxon>Echinostomatoidea</taxon>
        <taxon>Fasciolidae</taxon>
        <taxon>Fasciola</taxon>
    </lineage>
</organism>
<feature type="region of interest" description="Disordered" evidence="1">
    <location>
        <begin position="107"/>
        <end position="128"/>
    </location>
</feature>
<dbReference type="EMBL" id="JXXN02000462">
    <property type="protein sequence ID" value="THD27307.1"/>
    <property type="molecule type" value="Genomic_DNA"/>
</dbReference>
<dbReference type="InterPro" id="IPR037177">
    <property type="entry name" value="DLC_sf"/>
</dbReference>
<gene>
    <name evidence="2" type="ORF">D915_002000</name>
</gene>
<dbReference type="Pfam" id="PF01221">
    <property type="entry name" value="Dynein_light"/>
    <property type="match status" value="1"/>
</dbReference>
<evidence type="ECO:0000313" key="3">
    <source>
        <dbReference type="Proteomes" id="UP000230066"/>
    </source>
</evidence>
<evidence type="ECO:0000256" key="1">
    <source>
        <dbReference type="SAM" id="MobiDB-lite"/>
    </source>
</evidence>
<sequence>MTSTVELTDEEDAIDPKQVGKRLVEVHTNGITDEIDQSDYYVKEITRRTTTKHEAVTRKSTSLDRLSQKSRSYNQNNNMPSQRTQSVEKLDGVSLPFGSEKIVSVKRRSKNGTGKTQPLSINTTEPRMFSTSEGDLTMRKFMRRQKKLYSGVYEDPKTHRYSLYNTRQKTDDSRRSYATNSVLFDPSNDRRRVISCLELNIPEPSELEVSPVEITRNEDVNGPTSVPVFADNRTNQGTFVFPREPSRIKTHREREIHMPSRAEENGCGMRYSGIFVPDSLKRHSRSRQHLRNSRSSNLYQQQSTPMWSPFVPVAVNLCSNCMTPTCQRCRNSISSPRKSFSQDVLCGNIHPYETMDARESQYFEMPQAPLPPYPPSAHHHHHHHHQQQQRHRMSSYFSNSRMSDIDRAHRVSARTNLLNTSVEDLDDYGYEKDRMVDLLEIEYASVPDENITTHLSSKDLNLIYTMARDAAASTDELESMARHLKMTLDQNLGEKWHVVVGIDSFGSNLASLPGALANFKVDKYVFLMWRT</sequence>
<dbReference type="AlphaFoldDB" id="A0A4E0RYD1"/>
<proteinExistence type="predicted"/>
<feature type="region of interest" description="Disordered" evidence="1">
    <location>
        <begin position="282"/>
        <end position="302"/>
    </location>
</feature>
<feature type="compositionally biased region" description="Polar residues" evidence="1">
    <location>
        <begin position="58"/>
        <end position="85"/>
    </location>
</feature>
<reference evidence="2" key="1">
    <citation type="submission" date="2019-03" db="EMBL/GenBank/DDBJ databases">
        <title>Improved annotation for the trematode Fasciola hepatica.</title>
        <authorList>
            <person name="Choi Y.-J."/>
            <person name="Martin J."/>
            <person name="Mitreva M."/>
        </authorList>
    </citation>
    <scope>NUCLEOTIDE SEQUENCE [LARGE SCALE GENOMIC DNA]</scope>
</reference>
<feature type="region of interest" description="Disordered" evidence="1">
    <location>
        <begin position="49"/>
        <end position="89"/>
    </location>
</feature>
<dbReference type="GO" id="GO:0007017">
    <property type="term" value="P:microtubule-based process"/>
    <property type="evidence" value="ECO:0007669"/>
    <property type="project" value="InterPro"/>
</dbReference>
<dbReference type="SUPFAM" id="SSF54648">
    <property type="entry name" value="DLC"/>
    <property type="match status" value="1"/>
</dbReference>
<name>A0A4E0RYD1_FASHE</name>
<feature type="compositionally biased region" description="Basic residues" evidence="1">
    <location>
        <begin position="282"/>
        <end position="292"/>
    </location>
</feature>
<dbReference type="SMART" id="SM01375">
    <property type="entry name" value="Dynein_light"/>
    <property type="match status" value="1"/>
</dbReference>
<comment type="caution">
    <text evidence="2">The sequence shown here is derived from an EMBL/GenBank/DDBJ whole genome shotgun (WGS) entry which is preliminary data.</text>
</comment>
<feature type="compositionally biased region" description="Polar residues" evidence="1">
    <location>
        <begin position="293"/>
        <end position="302"/>
    </location>
</feature>
<dbReference type="GO" id="GO:0030286">
    <property type="term" value="C:dynein complex"/>
    <property type="evidence" value="ECO:0007669"/>
    <property type="project" value="InterPro"/>
</dbReference>
<feature type="region of interest" description="Disordered" evidence="1">
    <location>
        <begin position="368"/>
        <end position="389"/>
    </location>
</feature>
<protein>
    <submittedName>
        <fullName evidence="2">Uncharacterized protein</fullName>
    </submittedName>
</protein>
<evidence type="ECO:0000313" key="2">
    <source>
        <dbReference type="EMBL" id="THD27307.1"/>
    </source>
</evidence>
<feature type="compositionally biased region" description="Polar residues" evidence="1">
    <location>
        <begin position="111"/>
        <end position="128"/>
    </location>
</feature>
<dbReference type="CDD" id="cd21450">
    <property type="entry name" value="DLC-like_DYNLL1-like"/>
    <property type="match status" value="1"/>
</dbReference>
<keyword evidence="3" id="KW-1185">Reference proteome</keyword>
<accession>A0A4E0RYD1</accession>
<dbReference type="Proteomes" id="UP000230066">
    <property type="component" value="Unassembled WGS sequence"/>
</dbReference>